<organism evidence="1 2">
    <name type="scientific">Halosquirtibacter laminarini</name>
    <dbReference type="NCBI Taxonomy" id="3374600"/>
    <lineage>
        <taxon>Bacteria</taxon>
        <taxon>Pseudomonadati</taxon>
        <taxon>Bacteroidota</taxon>
        <taxon>Bacteroidia</taxon>
        <taxon>Marinilabiliales</taxon>
        <taxon>Prolixibacteraceae</taxon>
        <taxon>Halosquirtibacter</taxon>
    </lineage>
</organism>
<name>A0AC61NMK4_9BACT</name>
<dbReference type="Proteomes" id="UP000826212">
    <property type="component" value="Chromosome"/>
</dbReference>
<sequence length="298" mass="34223">MDITDLLDLELLVRDFSLLPNKRIHGLLIGKHSSFMRGRGMDFIEVRRYDHGDDIRNIDWKATARRSDTYTKVFEEEKQRCQLVLLNQDTSMVFGSVSELKINSGLQVASLHAFRALKMGDRVSIWSSNSSMNNNRQFCSTKVSLLSLLESLLETNNQELEFIEKNERLKEHGSFSNFLKEVVPQISHDYIIQVVTDVIKLTAEDVESLIALSLRNDLIVTHIEDPMDCNLPQTSLDITDGINESSLLITPDEAQLFHDDYERRMSQLRDRLMVHQIPLLVVNTQSSLKEQIIDIVYG</sequence>
<evidence type="ECO:0000313" key="1">
    <source>
        <dbReference type="EMBL" id="QZE15721.1"/>
    </source>
</evidence>
<accession>A0AC61NMK4</accession>
<proteinExistence type="predicted"/>
<gene>
    <name evidence="1" type="ORF">K4L44_07775</name>
</gene>
<protein>
    <submittedName>
        <fullName evidence="1">DUF58 domain-containing protein</fullName>
    </submittedName>
</protein>
<keyword evidence="2" id="KW-1185">Reference proteome</keyword>
<evidence type="ECO:0000313" key="2">
    <source>
        <dbReference type="Proteomes" id="UP000826212"/>
    </source>
</evidence>
<dbReference type="EMBL" id="CP081303">
    <property type="protein sequence ID" value="QZE15721.1"/>
    <property type="molecule type" value="Genomic_DNA"/>
</dbReference>
<reference evidence="1" key="1">
    <citation type="submission" date="2021-08" db="EMBL/GenBank/DDBJ databases">
        <title>Novel anaerobic bacterium isolated from sea squirt in East Sea, Republic of Korea.</title>
        <authorList>
            <person name="Nguyen T.H."/>
            <person name="Li Z."/>
            <person name="Lee Y.-J."/>
            <person name="Ko J."/>
            <person name="Kim S.-G."/>
        </authorList>
    </citation>
    <scope>NUCLEOTIDE SEQUENCE</scope>
    <source>
        <strain evidence="1">KCTC 25031</strain>
    </source>
</reference>